<dbReference type="InterPro" id="IPR000835">
    <property type="entry name" value="HTH_MarR-typ"/>
</dbReference>
<organism evidence="2 3">
    <name type="scientific">Hartmannibacter diazotrophicus</name>
    <dbReference type="NCBI Taxonomy" id="1482074"/>
    <lineage>
        <taxon>Bacteria</taxon>
        <taxon>Pseudomonadati</taxon>
        <taxon>Pseudomonadota</taxon>
        <taxon>Alphaproteobacteria</taxon>
        <taxon>Hyphomicrobiales</taxon>
        <taxon>Pleomorphomonadaceae</taxon>
        <taxon>Hartmannibacter</taxon>
    </lineage>
</organism>
<dbReference type="InterPro" id="IPR036390">
    <property type="entry name" value="WH_DNA-bd_sf"/>
</dbReference>
<dbReference type="AlphaFoldDB" id="A0A2C9D1T3"/>
<proteinExistence type="predicted"/>
<feature type="domain" description="HTH marR-type" evidence="1">
    <location>
        <begin position="1"/>
        <end position="132"/>
    </location>
</feature>
<keyword evidence="3" id="KW-1185">Reference proteome</keyword>
<dbReference type="SMART" id="SM00347">
    <property type="entry name" value="HTH_MARR"/>
    <property type="match status" value="1"/>
</dbReference>
<gene>
    <name evidence="2" type="ORF">HDIA_0588</name>
</gene>
<dbReference type="RefSeq" id="WP_099554200.1">
    <property type="nucleotide sequence ID" value="NZ_LT960614.1"/>
</dbReference>
<dbReference type="PROSITE" id="PS50995">
    <property type="entry name" value="HTH_MARR_2"/>
    <property type="match status" value="1"/>
</dbReference>
<dbReference type="PANTHER" id="PTHR33164:SF43">
    <property type="entry name" value="HTH-TYPE TRANSCRIPTIONAL REPRESSOR YETL"/>
    <property type="match status" value="1"/>
</dbReference>
<dbReference type="OrthoDB" id="7875071at2"/>
<dbReference type="GO" id="GO:0006950">
    <property type="term" value="P:response to stress"/>
    <property type="evidence" value="ECO:0007669"/>
    <property type="project" value="TreeGrafter"/>
</dbReference>
<dbReference type="EMBL" id="LT960614">
    <property type="protein sequence ID" value="SON54129.1"/>
    <property type="molecule type" value="Genomic_DNA"/>
</dbReference>
<dbReference type="Proteomes" id="UP000223606">
    <property type="component" value="Chromosome 1"/>
</dbReference>
<dbReference type="Pfam" id="PF12802">
    <property type="entry name" value="MarR_2"/>
    <property type="match status" value="1"/>
</dbReference>
<dbReference type="PANTHER" id="PTHR33164">
    <property type="entry name" value="TRANSCRIPTIONAL REGULATOR, MARR FAMILY"/>
    <property type="match status" value="1"/>
</dbReference>
<sequence>MDDMTPVSNKLAALAQAIVDAADDATEDLSPSAAAALMSLKARGPQSVGTVAQLVGLTHSAAVRLVDRLEKDWLVRRQRRGGREVMVELTSRGKRRASTLQEKRIIAAEGFVKDLNPSEIGALDLLLHRLLDAVVEDGGDIGRLCRMCDTGTCDCHHLHPTTTEEERIAAAGE</sequence>
<protein>
    <submittedName>
        <fullName evidence="2">MarR family protein</fullName>
    </submittedName>
</protein>
<evidence type="ECO:0000313" key="2">
    <source>
        <dbReference type="EMBL" id="SON54129.1"/>
    </source>
</evidence>
<name>A0A2C9D1T3_9HYPH</name>
<dbReference type="KEGG" id="hdi:HDIA_0588"/>
<dbReference type="InterPro" id="IPR036388">
    <property type="entry name" value="WH-like_DNA-bd_sf"/>
</dbReference>
<evidence type="ECO:0000313" key="3">
    <source>
        <dbReference type="Proteomes" id="UP000223606"/>
    </source>
</evidence>
<dbReference type="SUPFAM" id="SSF46785">
    <property type="entry name" value="Winged helix' DNA-binding domain"/>
    <property type="match status" value="1"/>
</dbReference>
<reference evidence="3" key="1">
    <citation type="submission" date="2017-09" db="EMBL/GenBank/DDBJ databases">
        <title>Genome sequence of Nannocystis excedens DSM 71.</title>
        <authorList>
            <person name="Blom J."/>
        </authorList>
    </citation>
    <scope>NUCLEOTIDE SEQUENCE [LARGE SCALE GENOMIC DNA]</scope>
    <source>
        <strain evidence="3">type strain: E19</strain>
    </source>
</reference>
<accession>A0A2C9D1T3</accession>
<dbReference type="GO" id="GO:0003700">
    <property type="term" value="F:DNA-binding transcription factor activity"/>
    <property type="evidence" value="ECO:0007669"/>
    <property type="project" value="InterPro"/>
</dbReference>
<dbReference type="Gene3D" id="1.10.10.10">
    <property type="entry name" value="Winged helix-like DNA-binding domain superfamily/Winged helix DNA-binding domain"/>
    <property type="match status" value="1"/>
</dbReference>
<dbReference type="InterPro" id="IPR039422">
    <property type="entry name" value="MarR/SlyA-like"/>
</dbReference>
<evidence type="ECO:0000259" key="1">
    <source>
        <dbReference type="PROSITE" id="PS50995"/>
    </source>
</evidence>